<dbReference type="InterPro" id="IPR014914">
    <property type="entry name" value="RES_dom"/>
</dbReference>
<dbReference type="OrthoDB" id="5181259at2"/>
<evidence type="ECO:0000259" key="2">
    <source>
        <dbReference type="Pfam" id="PF08808"/>
    </source>
</evidence>
<reference evidence="3 4" key="1">
    <citation type="submission" date="2019-02" db="EMBL/GenBank/DDBJ databases">
        <title>Genomic Encyclopedia of Type Strains, Phase IV (KMG-IV): sequencing the most valuable type-strain genomes for metagenomic binning, comparative biology and taxonomic classification.</title>
        <authorList>
            <person name="Goeker M."/>
        </authorList>
    </citation>
    <scope>NUCLEOTIDE SEQUENCE [LARGE SCALE GENOMIC DNA]</scope>
    <source>
        <strain evidence="3 4">DSM 45622</strain>
    </source>
</reference>
<evidence type="ECO:0000313" key="3">
    <source>
        <dbReference type="EMBL" id="RZS91590.1"/>
    </source>
</evidence>
<dbReference type="RefSeq" id="WP_130491642.1">
    <property type="nucleotide sequence ID" value="NZ_SGXD01000001.1"/>
</dbReference>
<feature type="domain" description="RES" evidence="2">
    <location>
        <begin position="27"/>
        <end position="173"/>
    </location>
</feature>
<dbReference type="Pfam" id="PF08808">
    <property type="entry name" value="RES"/>
    <property type="match status" value="1"/>
</dbReference>
<proteinExistence type="predicted"/>
<protein>
    <submittedName>
        <fullName evidence="3">RES domain-containing protein</fullName>
    </submittedName>
</protein>
<gene>
    <name evidence="3" type="ORF">EV189_0837</name>
</gene>
<accession>A0A4Q7NX66</accession>
<keyword evidence="4" id="KW-1185">Reference proteome</keyword>
<dbReference type="AlphaFoldDB" id="A0A4Q7NX66"/>
<evidence type="ECO:0000313" key="4">
    <source>
        <dbReference type="Proteomes" id="UP000293638"/>
    </source>
</evidence>
<dbReference type="EMBL" id="SGXD01000001">
    <property type="protein sequence ID" value="RZS91590.1"/>
    <property type="molecule type" value="Genomic_DNA"/>
</dbReference>
<evidence type="ECO:0000256" key="1">
    <source>
        <dbReference type="SAM" id="MobiDB-lite"/>
    </source>
</evidence>
<dbReference type="Proteomes" id="UP000293638">
    <property type="component" value="Unassembled WGS sequence"/>
</dbReference>
<sequence>MTAFDLAARLAELAEVSETGRWQRHSSVRLAARALDGYASDGRWGTKTGFPVLYLVRPTDSVVVEAYRHQVDPLDFDTEQDRQTFIAGLLPRVLVTCEVSVTGLLDLRTATARAASGLAVQDLQCPTYDRAGYQRCQQVAQVAHQLGRHGLIAPAATGLGETLVLFTDLLPQQEKPTRIGEDETWASLPDDPRLPSPRPVLRLVRDSE</sequence>
<name>A0A4Q7NX66_9ACTN</name>
<organism evidence="3 4">
    <name type="scientific">Motilibacter rhizosphaerae</name>
    <dbReference type="NCBI Taxonomy" id="598652"/>
    <lineage>
        <taxon>Bacteria</taxon>
        <taxon>Bacillati</taxon>
        <taxon>Actinomycetota</taxon>
        <taxon>Actinomycetes</taxon>
        <taxon>Motilibacterales</taxon>
        <taxon>Motilibacteraceae</taxon>
        <taxon>Motilibacter</taxon>
    </lineage>
</organism>
<feature type="region of interest" description="Disordered" evidence="1">
    <location>
        <begin position="176"/>
        <end position="208"/>
    </location>
</feature>
<comment type="caution">
    <text evidence="3">The sequence shown here is derived from an EMBL/GenBank/DDBJ whole genome shotgun (WGS) entry which is preliminary data.</text>
</comment>